<dbReference type="GO" id="GO:0009749">
    <property type="term" value="P:response to glucose"/>
    <property type="evidence" value="ECO:0007669"/>
    <property type="project" value="EnsemblFungi"/>
</dbReference>
<dbReference type="OrthoDB" id="308464at2759"/>
<evidence type="ECO:0000256" key="6">
    <source>
        <dbReference type="ARBA" id="ARBA00022833"/>
    </source>
</evidence>
<dbReference type="Gene3D" id="2.20.25.420">
    <property type="entry name" value="ZPR1, zinc finger domain"/>
    <property type="match status" value="2"/>
</dbReference>
<evidence type="ECO:0000256" key="2">
    <source>
        <dbReference type="ARBA" id="ARBA00008354"/>
    </source>
</evidence>
<reference evidence="10 11" key="1">
    <citation type="journal article" date="2016" name="Proc. Natl. Acad. Sci. U.S.A.">
        <title>Comparative genomics of biotechnologically important yeasts.</title>
        <authorList>
            <person name="Riley R."/>
            <person name="Haridas S."/>
            <person name="Wolfe K.H."/>
            <person name="Lopes M.R."/>
            <person name="Hittinger C.T."/>
            <person name="Goeker M."/>
            <person name="Salamov A.A."/>
            <person name="Wisecaver J.H."/>
            <person name="Long T.M."/>
            <person name="Calvey C.H."/>
            <person name="Aerts A.L."/>
            <person name="Barry K.W."/>
            <person name="Choi C."/>
            <person name="Clum A."/>
            <person name="Coughlan A.Y."/>
            <person name="Deshpande S."/>
            <person name="Douglass A.P."/>
            <person name="Hanson S.J."/>
            <person name="Klenk H.-P."/>
            <person name="LaButti K.M."/>
            <person name="Lapidus A."/>
            <person name="Lindquist E.A."/>
            <person name="Lipzen A.M."/>
            <person name="Meier-Kolthoff J.P."/>
            <person name="Ohm R.A."/>
            <person name="Otillar R.P."/>
            <person name="Pangilinan J.L."/>
            <person name="Peng Y."/>
            <person name="Rokas A."/>
            <person name="Rosa C.A."/>
            <person name="Scheuner C."/>
            <person name="Sibirny A.A."/>
            <person name="Slot J.C."/>
            <person name="Stielow J.B."/>
            <person name="Sun H."/>
            <person name="Kurtzman C.P."/>
            <person name="Blackwell M."/>
            <person name="Grigoriev I.V."/>
            <person name="Jeffries T.W."/>
        </authorList>
    </citation>
    <scope>NUCLEOTIDE SEQUENCE [LARGE SCALE GENOMIC DNA]</scope>
    <source>
        <strain evidence="10 11">NRRL Y-11557</strain>
    </source>
</reference>
<dbReference type="AlphaFoldDB" id="A0A1E3QGA9"/>
<dbReference type="Proteomes" id="UP000094385">
    <property type="component" value="Unassembled WGS sequence"/>
</dbReference>
<dbReference type="FunFam" id="2.60.120.1040:FF:000001">
    <property type="entry name" value="Zinc finger protein ZPR1"/>
    <property type="match status" value="1"/>
</dbReference>
<dbReference type="STRING" id="675824.A0A1E3QGA9"/>
<evidence type="ECO:0000313" key="10">
    <source>
        <dbReference type="EMBL" id="ODQ76638.1"/>
    </source>
</evidence>
<dbReference type="FunFam" id="2.60.120.1040:FF:000003">
    <property type="entry name" value="Zinc finger protein zpr1"/>
    <property type="match status" value="1"/>
</dbReference>
<dbReference type="InterPro" id="IPR042452">
    <property type="entry name" value="ZPR1_Znf1/2"/>
</dbReference>
<feature type="domain" description="Zinc finger ZPR1-type" evidence="9">
    <location>
        <begin position="53"/>
        <end position="210"/>
    </location>
</feature>
<dbReference type="FunFam" id="2.20.25.420:FF:000002">
    <property type="entry name" value="Zinc finger protein ZPR1"/>
    <property type="match status" value="1"/>
</dbReference>
<dbReference type="PANTHER" id="PTHR10876">
    <property type="entry name" value="ZINC FINGER PROTEIN ZPR1"/>
    <property type="match status" value="1"/>
</dbReference>
<dbReference type="FunFam" id="2.20.25.420:FF:000001">
    <property type="entry name" value="Zinc finger protein ZPR1"/>
    <property type="match status" value="1"/>
</dbReference>
<dbReference type="InterPro" id="IPR004457">
    <property type="entry name" value="Znf_ZPR1"/>
</dbReference>
<keyword evidence="7" id="KW-0539">Nucleus</keyword>
<proteinExistence type="inferred from homology"/>
<dbReference type="GO" id="GO:0008270">
    <property type="term" value="F:zinc ion binding"/>
    <property type="evidence" value="ECO:0007669"/>
    <property type="project" value="UniProtKB-KW"/>
</dbReference>
<evidence type="ECO:0000256" key="5">
    <source>
        <dbReference type="ARBA" id="ARBA00022771"/>
    </source>
</evidence>
<dbReference type="InterPro" id="IPR040141">
    <property type="entry name" value="ZPR1"/>
</dbReference>
<gene>
    <name evidence="10" type="ORF">LIPSTDRAFT_548</name>
</gene>
<name>A0A1E3QGA9_LIPST</name>
<evidence type="ECO:0000259" key="9">
    <source>
        <dbReference type="SMART" id="SM00709"/>
    </source>
</evidence>
<protein>
    <recommendedName>
        <fullName evidence="9">Zinc finger ZPR1-type domain-containing protein</fullName>
    </recommendedName>
</protein>
<evidence type="ECO:0000256" key="1">
    <source>
        <dbReference type="ARBA" id="ARBA00004123"/>
    </source>
</evidence>
<keyword evidence="11" id="KW-1185">Reference proteome</keyword>
<evidence type="ECO:0000256" key="3">
    <source>
        <dbReference type="ARBA" id="ARBA00022723"/>
    </source>
</evidence>
<organism evidence="10 11">
    <name type="scientific">Lipomyces starkeyi NRRL Y-11557</name>
    <dbReference type="NCBI Taxonomy" id="675824"/>
    <lineage>
        <taxon>Eukaryota</taxon>
        <taxon>Fungi</taxon>
        <taxon>Dikarya</taxon>
        <taxon>Ascomycota</taxon>
        <taxon>Saccharomycotina</taxon>
        <taxon>Lipomycetes</taxon>
        <taxon>Lipomycetales</taxon>
        <taxon>Lipomycetaceae</taxon>
        <taxon>Lipomyces</taxon>
    </lineage>
</organism>
<comment type="function">
    <text evidence="8">Acts as a protein folding chaperone for elongation factor 1-alpha.</text>
</comment>
<evidence type="ECO:0000256" key="7">
    <source>
        <dbReference type="ARBA" id="ARBA00023242"/>
    </source>
</evidence>
<dbReference type="GO" id="GO:0000086">
    <property type="term" value="P:G2/M transition of mitotic cell cycle"/>
    <property type="evidence" value="ECO:0007669"/>
    <property type="project" value="EnsemblFungi"/>
</dbReference>
<dbReference type="InterPro" id="IPR056180">
    <property type="entry name" value="ZPR1_jr_dom"/>
</dbReference>
<comment type="subcellular location">
    <subcellularLocation>
        <location evidence="1">Nucleus</location>
    </subcellularLocation>
</comment>
<keyword evidence="5" id="KW-0863">Zinc-finger</keyword>
<comment type="similarity">
    <text evidence="2">Belongs to the ZPR1 family.</text>
</comment>
<keyword evidence="6" id="KW-0862">Zinc</keyword>
<dbReference type="GO" id="GO:0006458">
    <property type="term" value="P:'de novo' protein folding"/>
    <property type="evidence" value="ECO:0007669"/>
    <property type="project" value="EnsemblFungi"/>
</dbReference>
<dbReference type="GO" id="GO:0044183">
    <property type="term" value="F:protein folding chaperone"/>
    <property type="evidence" value="ECO:0007669"/>
    <property type="project" value="EnsemblFungi"/>
</dbReference>
<keyword evidence="4" id="KW-0677">Repeat</keyword>
<evidence type="ECO:0000256" key="8">
    <source>
        <dbReference type="ARBA" id="ARBA00054139"/>
    </source>
</evidence>
<evidence type="ECO:0000256" key="4">
    <source>
        <dbReference type="ARBA" id="ARBA00022737"/>
    </source>
</evidence>
<dbReference type="GO" id="GO:0005737">
    <property type="term" value="C:cytoplasm"/>
    <property type="evidence" value="ECO:0007669"/>
    <property type="project" value="EnsemblFungi"/>
</dbReference>
<feature type="domain" description="Zinc finger ZPR1-type" evidence="9">
    <location>
        <begin position="272"/>
        <end position="432"/>
    </location>
</feature>
<dbReference type="GO" id="GO:0061770">
    <property type="term" value="F:translation elongation factor binding"/>
    <property type="evidence" value="ECO:0007669"/>
    <property type="project" value="EnsemblFungi"/>
</dbReference>
<dbReference type="Pfam" id="PF22794">
    <property type="entry name" value="jr-ZPR1"/>
    <property type="match status" value="2"/>
</dbReference>
<dbReference type="SMART" id="SM00709">
    <property type="entry name" value="Zpr1"/>
    <property type="match status" value="2"/>
</dbReference>
<dbReference type="GO" id="GO:0005634">
    <property type="term" value="C:nucleus"/>
    <property type="evidence" value="ECO:0007669"/>
    <property type="project" value="UniProtKB-SubCell"/>
</dbReference>
<dbReference type="Gene3D" id="2.60.120.1040">
    <property type="entry name" value="ZPR1, A/B domain"/>
    <property type="match status" value="2"/>
</dbReference>
<dbReference type="Pfam" id="PF03367">
    <property type="entry name" value="Zn_ribbon_ZPR1"/>
    <property type="match status" value="2"/>
</dbReference>
<dbReference type="PANTHER" id="PTHR10876:SF0">
    <property type="entry name" value="ZINC FINGER PROTEIN ZPR1"/>
    <property type="match status" value="1"/>
</dbReference>
<evidence type="ECO:0000313" key="11">
    <source>
        <dbReference type="Proteomes" id="UP000094385"/>
    </source>
</evidence>
<sequence length="464" mass="52107">MPLLPDADNSNLFQPLGSTVEAITSAPEATIDEQGVLDTRANEESQIVQEIESLCMNCRENGTTRLLLTSIPYFREIILMSFSCPHCGFRNSEIQPASEIQEKGSRYRFLIESKEDLNRQVVKSESCDCAFPSISLEIPHQRGQLTTIEGLLTEVVEDLSQSQPVRKYSEPEAFQKIEAVLAKVQEMIDGKVLPFQVVVDDPAGNSWIELSPGESHEKWSKTEYFRTLPQNQALGLVNADQDTQDGEQEGEQGADRQQTLPISNDEIHTFHATCPSCLRRCDTHMKLVDIPHFKEVVIMSTVCDNCGYKSNEVKTGGEIPPKGKRITLKVDDPEDMARDILKSETCALTIPELNLDLTAGTLGGRFTTLEGLLREVFEQLDTRVFSETSDSMDPERMERWNTFLRGLQDAIEGKRTFTLILDDPLAASYLQNVYAPDPDPNMTIEEIERTEEQNEDLGLNEINV</sequence>
<dbReference type="EMBL" id="KV454289">
    <property type="protein sequence ID" value="ODQ76638.1"/>
    <property type="molecule type" value="Genomic_DNA"/>
</dbReference>
<dbReference type="NCBIfam" id="TIGR00310">
    <property type="entry name" value="ZPR1_znf"/>
    <property type="match status" value="2"/>
</dbReference>
<dbReference type="InterPro" id="IPR042451">
    <property type="entry name" value="ZPR1_A/B_dom"/>
</dbReference>
<keyword evidence="3" id="KW-0479">Metal-binding</keyword>
<accession>A0A1E3QGA9</accession>